<name>A0ABR3DJ36_NEUIN</name>
<dbReference type="Proteomes" id="UP001451303">
    <property type="component" value="Unassembled WGS sequence"/>
</dbReference>
<proteinExistence type="predicted"/>
<reference evidence="2 3" key="1">
    <citation type="submission" date="2023-09" db="EMBL/GenBank/DDBJ databases">
        <title>Multi-omics analysis of a traditional fermented food reveals byproduct-associated fungal strains for waste-to-food upcycling.</title>
        <authorList>
            <consortium name="Lawrence Berkeley National Laboratory"/>
            <person name="Rekdal V.M."/>
            <person name="Villalobos-Escobedo J.M."/>
            <person name="Rodriguez-Valeron N."/>
            <person name="Garcia M.O."/>
            <person name="Vasquez D.P."/>
            <person name="Damayanti I."/>
            <person name="Sorensen P.M."/>
            <person name="Baidoo E.E."/>
            <person name="De Carvalho A.C."/>
            <person name="Riley R."/>
            <person name="Lipzen A."/>
            <person name="He G."/>
            <person name="Yan M."/>
            <person name="Haridas S."/>
            <person name="Daum C."/>
            <person name="Yoshinaga Y."/>
            <person name="Ng V."/>
            <person name="Grigoriev I.V."/>
            <person name="Munk R."/>
            <person name="Nuraida L."/>
            <person name="Wijaya C.H."/>
            <person name="Morales P.-C."/>
            <person name="Keasling J.D."/>
        </authorList>
    </citation>
    <scope>NUCLEOTIDE SEQUENCE [LARGE SCALE GENOMIC DNA]</scope>
    <source>
        <strain evidence="2 3">FGSC 2613</strain>
    </source>
</reference>
<feature type="transmembrane region" description="Helical" evidence="1">
    <location>
        <begin position="12"/>
        <end position="33"/>
    </location>
</feature>
<keyword evidence="3" id="KW-1185">Reference proteome</keyword>
<accession>A0ABR3DJ36</accession>
<organism evidence="2 3">
    <name type="scientific">Neurospora intermedia</name>
    <dbReference type="NCBI Taxonomy" id="5142"/>
    <lineage>
        <taxon>Eukaryota</taxon>
        <taxon>Fungi</taxon>
        <taxon>Dikarya</taxon>
        <taxon>Ascomycota</taxon>
        <taxon>Pezizomycotina</taxon>
        <taxon>Sordariomycetes</taxon>
        <taxon>Sordariomycetidae</taxon>
        <taxon>Sordariales</taxon>
        <taxon>Sordariaceae</taxon>
        <taxon>Neurospora</taxon>
    </lineage>
</organism>
<keyword evidence="1" id="KW-1133">Transmembrane helix</keyword>
<keyword evidence="1" id="KW-0812">Transmembrane</keyword>
<keyword evidence="1" id="KW-0472">Membrane</keyword>
<sequence length="77" mass="9087">MQCGWGRTYLTVLHLIIIPFSLWTICSVLLPILKRNDGYICWRFSARPRQSYLPTNWCWGLQLYGSFTYFHAGGVLW</sequence>
<evidence type="ECO:0000313" key="2">
    <source>
        <dbReference type="EMBL" id="KAL0472377.1"/>
    </source>
</evidence>
<gene>
    <name evidence="2" type="ORF">QR685DRAFT_521839</name>
</gene>
<dbReference type="EMBL" id="JAVLET010000003">
    <property type="protein sequence ID" value="KAL0472377.1"/>
    <property type="molecule type" value="Genomic_DNA"/>
</dbReference>
<evidence type="ECO:0000256" key="1">
    <source>
        <dbReference type="SAM" id="Phobius"/>
    </source>
</evidence>
<comment type="caution">
    <text evidence="2">The sequence shown here is derived from an EMBL/GenBank/DDBJ whole genome shotgun (WGS) entry which is preliminary data.</text>
</comment>
<protein>
    <submittedName>
        <fullName evidence="2">Uncharacterized protein</fullName>
    </submittedName>
</protein>
<evidence type="ECO:0000313" key="3">
    <source>
        <dbReference type="Proteomes" id="UP001451303"/>
    </source>
</evidence>